<evidence type="ECO:0000313" key="2">
    <source>
        <dbReference type="EMBL" id="GAT22461.1"/>
    </source>
</evidence>
<reference evidence="3" key="2">
    <citation type="submission" date="2016-02" db="EMBL/GenBank/DDBJ databases">
        <title>Genome sequencing of Aspergillus luchuensis NBRC 4314.</title>
        <authorList>
            <person name="Yamada O."/>
        </authorList>
    </citation>
    <scope>NUCLEOTIDE SEQUENCE [LARGE SCALE GENOMIC DNA]</scope>
    <source>
        <strain evidence="3">RIB 2604</strain>
    </source>
</reference>
<gene>
    <name evidence="2" type="ORF">RIB2604_01504950</name>
</gene>
<dbReference type="Proteomes" id="UP000075230">
    <property type="component" value="Unassembled WGS sequence"/>
</dbReference>
<evidence type="ECO:0000313" key="3">
    <source>
        <dbReference type="Proteomes" id="UP000075230"/>
    </source>
</evidence>
<name>A0A146FAB3_ASPKA</name>
<dbReference type="AlphaFoldDB" id="A0A146FAB3"/>
<proteinExistence type="predicted"/>
<evidence type="ECO:0000256" key="1">
    <source>
        <dbReference type="SAM" id="MobiDB-lite"/>
    </source>
</evidence>
<reference evidence="2 3" key="1">
    <citation type="journal article" date="2016" name="DNA Res.">
        <title>Genome sequence of Aspergillus luchuensis NBRC 4314.</title>
        <authorList>
            <person name="Yamada O."/>
            <person name="Machida M."/>
            <person name="Hosoyama A."/>
            <person name="Goto M."/>
            <person name="Takahashi T."/>
            <person name="Futagami T."/>
            <person name="Yamagata Y."/>
            <person name="Takeuchi M."/>
            <person name="Kobayashi T."/>
            <person name="Koike H."/>
            <person name="Abe K."/>
            <person name="Asai K."/>
            <person name="Arita M."/>
            <person name="Fujita N."/>
            <person name="Fukuda K."/>
            <person name="Higa K."/>
            <person name="Horikawa H."/>
            <person name="Ishikawa T."/>
            <person name="Jinno K."/>
            <person name="Kato Y."/>
            <person name="Kirimura K."/>
            <person name="Mizutani O."/>
            <person name="Nakasone K."/>
            <person name="Sano M."/>
            <person name="Shiraishi Y."/>
            <person name="Tsukahara M."/>
            <person name="Gomi K."/>
        </authorList>
    </citation>
    <scope>NUCLEOTIDE SEQUENCE [LARGE SCALE GENOMIC DNA]</scope>
    <source>
        <strain evidence="2 3">RIB 2604</strain>
    </source>
</reference>
<dbReference type="EMBL" id="BCWF01000015">
    <property type="protein sequence ID" value="GAT22461.1"/>
    <property type="molecule type" value="Genomic_DNA"/>
</dbReference>
<sequence length="69" mass="7734">MPCYHDDLARLHVCQTASFATSYPARTAFSPGGHFSDPPGYTNQGIEGPSHPEIGPQTMRIRQIHRRRL</sequence>
<feature type="region of interest" description="Disordered" evidence="1">
    <location>
        <begin position="29"/>
        <end position="69"/>
    </location>
</feature>
<comment type="caution">
    <text evidence="2">The sequence shown here is derived from an EMBL/GenBank/DDBJ whole genome shotgun (WGS) entry which is preliminary data.</text>
</comment>
<organism evidence="2 3">
    <name type="scientific">Aspergillus kawachii</name>
    <name type="common">White koji mold</name>
    <name type="synonym">Aspergillus awamori var. kawachi</name>
    <dbReference type="NCBI Taxonomy" id="1069201"/>
    <lineage>
        <taxon>Eukaryota</taxon>
        <taxon>Fungi</taxon>
        <taxon>Dikarya</taxon>
        <taxon>Ascomycota</taxon>
        <taxon>Pezizomycotina</taxon>
        <taxon>Eurotiomycetes</taxon>
        <taxon>Eurotiomycetidae</taxon>
        <taxon>Eurotiales</taxon>
        <taxon>Aspergillaceae</taxon>
        <taxon>Aspergillus</taxon>
        <taxon>Aspergillus subgen. Circumdati</taxon>
    </lineage>
</organism>
<accession>A0A146FAB3</accession>
<protein>
    <submittedName>
        <fullName evidence="2">Secretory protein</fullName>
    </submittedName>
</protein>